<keyword evidence="2" id="KW-1185">Reference proteome</keyword>
<dbReference type="AlphaFoldDB" id="A0A1W6Z5D3"/>
<gene>
    <name evidence="1" type="ORF">CAL13_05800</name>
</gene>
<reference evidence="1 2" key="1">
    <citation type="submission" date="2017-05" db="EMBL/GenBank/DDBJ databases">
        <title>Complete and WGS of Bordetella genogroups.</title>
        <authorList>
            <person name="Spilker T."/>
            <person name="LiPuma J."/>
        </authorList>
    </citation>
    <scope>NUCLEOTIDE SEQUENCE [LARGE SCALE GENOMIC DNA]</scope>
    <source>
        <strain evidence="1 2">AU17164</strain>
    </source>
</reference>
<dbReference type="Pfam" id="PF13481">
    <property type="entry name" value="AAA_25"/>
    <property type="match status" value="1"/>
</dbReference>
<dbReference type="EMBL" id="CP021109">
    <property type="protein sequence ID" value="ARP88558.1"/>
    <property type="molecule type" value="Genomic_DNA"/>
</dbReference>
<name>A0A1W6Z5D3_9BORD</name>
<evidence type="ECO:0000313" key="1">
    <source>
        <dbReference type="EMBL" id="ARP88558.1"/>
    </source>
</evidence>
<dbReference type="Gene3D" id="3.40.50.300">
    <property type="entry name" value="P-loop containing nucleotide triphosphate hydrolases"/>
    <property type="match status" value="1"/>
</dbReference>
<accession>A0A1W6Z5D3</accession>
<organism evidence="1 2">
    <name type="scientific">Bordetella genomosp. 9</name>
    <dbReference type="NCBI Taxonomy" id="1416803"/>
    <lineage>
        <taxon>Bacteria</taxon>
        <taxon>Pseudomonadati</taxon>
        <taxon>Pseudomonadota</taxon>
        <taxon>Betaproteobacteria</taxon>
        <taxon>Burkholderiales</taxon>
        <taxon>Alcaligenaceae</taxon>
        <taxon>Bordetella</taxon>
    </lineage>
</organism>
<dbReference type="InterPro" id="IPR027417">
    <property type="entry name" value="P-loop_NTPase"/>
</dbReference>
<evidence type="ECO:0000313" key="2">
    <source>
        <dbReference type="Proteomes" id="UP000194139"/>
    </source>
</evidence>
<sequence>MPELPPIGAYSDIPRRAASVTLLCASEVKERPIRWLWPGWLARGKLTILAGAAGTGKTTLALGLASAVTTAARWPDGVACTTRENILVWSSEDDPADTLKPRLMACGADVSRVFFVQAVTDEYGNAMPFDPARDIPTLHDAVKRIGGAAMLMVDPIVSAISGDMHKANDVRRGLQSLVDFAEEHDCAVLGISHFSKGSAGSSPQDRVIGSQAFGALARTVLVAAKQEGDEARVLARAKSNISLDDGGVSYYIEPCSVDGGIETTRVTWGETIDGSAREILGSVEASDDESTERADAEQFLRDLLSDGPVPAKTVKAESSDAGYAWATIRRAQKAIGVEAYREGAAGTRGGGAWLWRMPIKALNETLRCSRSKGEHLNEKVSTLMENPKSYADLRG</sequence>
<proteinExistence type="predicted"/>
<dbReference type="SUPFAM" id="SSF52540">
    <property type="entry name" value="P-loop containing nucleoside triphosphate hydrolases"/>
    <property type="match status" value="1"/>
</dbReference>
<dbReference type="Proteomes" id="UP000194139">
    <property type="component" value="Chromosome"/>
</dbReference>
<protein>
    <submittedName>
        <fullName evidence="1">AAA family ATPase</fullName>
    </submittedName>
</protein>